<gene>
    <name evidence="7" type="primary">smc</name>
    <name evidence="10" type="ORF">AXI58_09095</name>
</gene>
<dbReference type="InterPro" id="IPR011890">
    <property type="entry name" value="SMC_prok"/>
</dbReference>
<evidence type="ECO:0000256" key="7">
    <source>
        <dbReference type="HAMAP-Rule" id="MF_01894"/>
    </source>
</evidence>
<evidence type="ECO:0000256" key="5">
    <source>
        <dbReference type="ARBA" id="ARBA00023054"/>
    </source>
</evidence>
<dbReference type="GO" id="GO:0005737">
    <property type="term" value="C:cytoplasm"/>
    <property type="evidence" value="ECO:0007669"/>
    <property type="project" value="UniProtKB-SubCell"/>
</dbReference>
<dbReference type="GO" id="GO:0006260">
    <property type="term" value="P:DNA replication"/>
    <property type="evidence" value="ECO:0007669"/>
    <property type="project" value="UniProtKB-UniRule"/>
</dbReference>
<dbReference type="GO" id="GO:0003677">
    <property type="term" value="F:DNA binding"/>
    <property type="evidence" value="ECO:0007669"/>
    <property type="project" value="UniProtKB-UniRule"/>
</dbReference>
<comment type="domain">
    <text evidence="7">Contains large globular domains required for ATP hydrolysis at each terminus and a third globular domain forming a flexible hinge near the middle of the molecule. These domains are separated by coiled-coil structures.</text>
</comment>
<keyword evidence="11" id="KW-1185">Reference proteome</keyword>
<dbReference type="GO" id="GO:0016887">
    <property type="term" value="F:ATP hydrolysis activity"/>
    <property type="evidence" value="ECO:0007669"/>
    <property type="project" value="InterPro"/>
</dbReference>
<dbReference type="Pfam" id="PF06470">
    <property type="entry name" value="SMC_hinge"/>
    <property type="match status" value="1"/>
</dbReference>
<keyword evidence="6 7" id="KW-0238">DNA-binding</keyword>
<keyword evidence="4 7" id="KW-0067">ATP-binding</keyword>
<comment type="caution">
    <text evidence="10">The sequence shown here is derived from an EMBL/GenBank/DDBJ whole genome shotgun (WGS) entry which is preliminary data.</text>
</comment>
<keyword evidence="5 7" id="KW-0175">Coiled coil</keyword>
<feature type="coiled-coil region" evidence="7">
    <location>
        <begin position="427"/>
        <end position="475"/>
    </location>
</feature>
<dbReference type="RefSeq" id="WP_061520492.1">
    <property type="nucleotide sequence ID" value="NZ_JARLZY010000019.1"/>
</dbReference>
<dbReference type="SUPFAM" id="SSF75553">
    <property type="entry name" value="Smc hinge domain"/>
    <property type="match status" value="1"/>
</dbReference>
<organism evidence="10 11">
    <name type="scientific">Bacillus nakamurai</name>
    <dbReference type="NCBI Taxonomy" id="1793963"/>
    <lineage>
        <taxon>Bacteria</taxon>
        <taxon>Bacillati</taxon>
        <taxon>Bacillota</taxon>
        <taxon>Bacilli</taxon>
        <taxon>Bacillales</taxon>
        <taxon>Bacillaceae</taxon>
        <taxon>Bacillus</taxon>
    </lineage>
</organism>
<dbReference type="GO" id="GO:0007059">
    <property type="term" value="P:chromosome segregation"/>
    <property type="evidence" value="ECO:0007669"/>
    <property type="project" value="UniProtKB-UniRule"/>
</dbReference>
<protein>
    <recommendedName>
        <fullName evidence="7">Chromosome partition protein Smc</fullName>
    </recommendedName>
</protein>
<feature type="region of interest" description="Disordered" evidence="8">
    <location>
        <begin position="859"/>
        <end position="878"/>
    </location>
</feature>
<evidence type="ECO:0000256" key="4">
    <source>
        <dbReference type="ARBA" id="ARBA00022840"/>
    </source>
</evidence>
<sequence length="1186" mass="135213">MFLKRLDVMGFKSFAERISVDFVKGVTAVVGPNGSGKSNITEAIRWVLGEQSARSLRGGKMEDIIFAGSDSRKRLNLAEVTLTLDNEDHFLPIDFHEVSVTRRVYRSGESEFLINNQQCRLKDIIDLFMDSGLGKEAFSIISQGKVEEILSSKAEDRRSIFEEAAGVLKYKTRKKKAENKLFETQDNLNRVEDILHELEGQVEPLKIQASIAKDYLEKKKELEHVEIALTAFDIEELHGKWSGLKEKVHAAKEEELAESSAISAKEAMIEETRDKIHALDESVNELQQVLLVTSEELEKLEGRKEVLKERKKNAAQNQEQLEEAVMHYEKKETELKASISKQSAVYDKLRAEVKLLKAQVKEKQQALSLHNENVEEKIEQLKSDYFELLNGQAAIRNELQLLDDQMSQSAVQQARLTANNEKYIQERKDISVRKAACEDELARIEEDIHNQVGRYRDVQTAYEQKKRQYEKKESALYQAYQFVQQARSKKDMLETMQGDFSGFYQGVKEVLKAKEQLGGIRGAVLELITTEQKYETAIEIALGAAAQHVVTEDEQSARKAIQYLKQNSFGRATFLPLTVIKNRQLQSRDEQAAQGHPSFLGVASELVTYDQAYRNVIQNLLGTVLITENLKGANELAKLLGHRYRIVTLEGDVVNPGGSMTGGAVKKKNNSLLGRSRELETVTARLAEMEEKTAALEKEVKTLKQAIQELENTLTGLREDGEAFRSKQQDVKGRLYELEVAEKNINTHLELYDQEKASLTENSLEKQTRKSELEKQLEEASTQLKELEEEMDRLTKQKQTQSSTKETLSHELTECKVAAAKKEQACTSEEENLTRLKKELEETQLALQETKEDLSFLTSEMTSSTSGEEQLEEAAKHKLHDKTRTIELIALRRDQRVKLQRALDTNELELKEMKRLYKQKTALLKDEEVKLGRMEVELDNLLQYLREEYSLSFEGAKEKFQLETEPEEARKRVKLIKLSIEELGTVNLGSIDEFERVNERYEFLTEQKNDLTEAKNTLFQVIEEMDSEMTKRFHETFVQIRSHFNDVFRSLFGGGRAELKLTDPNDLLNSGVDIIAQPPGKKLQNLNLLSGGERALTAIALLFSILKVRPVPFCVLDEVEAALDEANVFRFAQYLKKYSGDSQFIVITHRKGTMEEADVLYGVTMQESGVSKMVSVKLEETKEFVQ</sequence>
<evidence type="ECO:0000256" key="1">
    <source>
        <dbReference type="ARBA" id="ARBA00004496"/>
    </source>
</evidence>
<feature type="coiled-coil region" evidence="7">
    <location>
        <begin position="167"/>
        <end position="201"/>
    </location>
</feature>
<dbReference type="GO" id="GO:0005694">
    <property type="term" value="C:chromosome"/>
    <property type="evidence" value="ECO:0007669"/>
    <property type="project" value="InterPro"/>
</dbReference>
<dbReference type="Pfam" id="PF02463">
    <property type="entry name" value="SMC_N"/>
    <property type="match status" value="1"/>
</dbReference>
<dbReference type="GO" id="GO:0007062">
    <property type="term" value="P:sister chromatid cohesion"/>
    <property type="evidence" value="ECO:0007669"/>
    <property type="project" value="InterPro"/>
</dbReference>
<feature type="coiled-coil region" evidence="7">
    <location>
        <begin position="679"/>
        <end position="727"/>
    </location>
</feature>
<dbReference type="OrthoDB" id="9808768at2"/>
<dbReference type="Gene3D" id="3.40.50.300">
    <property type="entry name" value="P-loop containing nucleotide triphosphate hydrolases"/>
    <property type="match status" value="2"/>
</dbReference>
<evidence type="ECO:0000256" key="3">
    <source>
        <dbReference type="ARBA" id="ARBA00022741"/>
    </source>
</evidence>
<dbReference type="InterPro" id="IPR003395">
    <property type="entry name" value="RecF/RecN/SMC_N"/>
</dbReference>
<dbReference type="SMART" id="SM00968">
    <property type="entry name" value="SMC_hinge"/>
    <property type="match status" value="1"/>
</dbReference>
<comment type="subunit">
    <text evidence="7">Homodimer.</text>
</comment>
<dbReference type="InterPro" id="IPR010935">
    <property type="entry name" value="SMC_hinge"/>
</dbReference>
<dbReference type="SUPFAM" id="SSF52540">
    <property type="entry name" value="P-loop containing nucleoside triphosphate hydrolases"/>
    <property type="match status" value="1"/>
</dbReference>
<evidence type="ECO:0000256" key="2">
    <source>
        <dbReference type="ARBA" id="ARBA00022490"/>
    </source>
</evidence>
<dbReference type="PANTHER" id="PTHR43977">
    <property type="entry name" value="STRUCTURAL MAINTENANCE OF CHROMOSOMES PROTEIN 3"/>
    <property type="match status" value="1"/>
</dbReference>
<dbReference type="NCBIfam" id="TIGR02168">
    <property type="entry name" value="SMC_prok_B"/>
    <property type="match status" value="1"/>
</dbReference>
<dbReference type="GO" id="GO:0030261">
    <property type="term" value="P:chromosome condensation"/>
    <property type="evidence" value="ECO:0007669"/>
    <property type="project" value="InterPro"/>
</dbReference>
<dbReference type="EMBL" id="LSBA01000005">
    <property type="protein sequence ID" value="KXZ22140.1"/>
    <property type="molecule type" value="Genomic_DNA"/>
</dbReference>
<dbReference type="PIRSF" id="PIRSF005719">
    <property type="entry name" value="SMC"/>
    <property type="match status" value="1"/>
</dbReference>
<dbReference type="InterPro" id="IPR027417">
    <property type="entry name" value="P-loop_NTPase"/>
</dbReference>
<feature type="compositionally biased region" description="Basic and acidic residues" evidence="8">
    <location>
        <begin position="761"/>
        <end position="778"/>
    </location>
</feature>
<dbReference type="FunFam" id="3.40.50.300:FF:000901">
    <property type="entry name" value="Chromosome partition protein Smc"/>
    <property type="match status" value="1"/>
</dbReference>
<feature type="coiled-coil region" evidence="7">
    <location>
        <begin position="896"/>
        <end position="930"/>
    </location>
</feature>
<comment type="subcellular location">
    <subcellularLocation>
        <location evidence="1 7">Cytoplasm</location>
    </subcellularLocation>
</comment>
<reference evidence="11" key="1">
    <citation type="submission" date="2016-02" db="EMBL/GenBank/DDBJ databases">
        <authorList>
            <person name="Dunlap C."/>
        </authorList>
    </citation>
    <scope>NUCLEOTIDE SEQUENCE [LARGE SCALE GENOMIC DNA]</scope>
    <source>
        <strain evidence="11">NRRL B-41092</strain>
    </source>
</reference>
<feature type="region of interest" description="Disordered" evidence="8">
    <location>
        <begin position="761"/>
        <end position="783"/>
    </location>
</feature>
<feature type="coiled-coil region" evidence="7">
    <location>
        <begin position="269"/>
        <end position="391"/>
    </location>
</feature>
<name>A0A150FA83_9BACI</name>
<evidence type="ECO:0000256" key="8">
    <source>
        <dbReference type="SAM" id="MobiDB-lite"/>
    </source>
</evidence>
<keyword evidence="2 7" id="KW-0963">Cytoplasm</keyword>
<dbReference type="InterPro" id="IPR024704">
    <property type="entry name" value="SMC"/>
</dbReference>
<dbReference type="STRING" id="1793963.AXI58_09095"/>
<dbReference type="Proteomes" id="UP000075430">
    <property type="component" value="Unassembled WGS sequence"/>
</dbReference>
<dbReference type="GO" id="GO:0005524">
    <property type="term" value="F:ATP binding"/>
    <property type="evidence" value="ECO:0007669"/>
    <property type="project" value="UniProtKB-UniRule"/>
</dbReference>
<comment type="similarity">
    <text evidence="7">Belongs to the SMC family.</text>
</comment>
<dbReference type="Gene3D" id="3.30.70.1620">
    <property type="match status" value="1"/>
</dbReference>
<evidence type="ECO:0000313" key="10">
    <source>
        <dbReference type="EMBL" id="KXZ22140.1"/>
    </source>
</evidence>
<accession>A0A150FA83</accession>
<dbReference type="FunFam" id="3.40.50.300:FF:000984">
    <property type="entry name" value="Chromosome partition protein Smc"/>
    <property type="match status" value="1"/>
</dbReference>
<evidence type="ECO:0000313" key="11">
    <source>
        <dbReference type="Proteomes" id="UP000075430"/>
    </source>
</evidence>
<evidence type="ECO:0000259" key="9">
    <source>
        <dbReference type="SMART" id="SM00968"/>
    </source>
</evidence>
<dbReference type="Gene3D" id="1.20.1060.20">
    <property type="match status" value="1"/>
</dbReference>
<proteinExistence type="inferred from homology"/>
<dbReference type="HAMAP" id="MF_01894">
    <property type="entry name" value="Smc_prok"/>
    <property type="match status" value="1"/>
</dbReference>
<dbReference type="InterPro" id="IPR036277">
    <property type="entry name" value="SMC_hinge_sf"/>
</dbReference>
<feature type="binding site" evidence="7">
    <location>
        <begin position="32"/>
        <end position="39"/>
    </location>
    <ligand>
        <name>ATP</name>
        <dbReference type="ChEBI" id="CHEBI:30616"/>
    </ligand>
</feature>
<keyword evidence="3 7" id="KW-0547">Nucleotide-binding</keyword>
<evidence type="ECO:0000256" key="6">
    <source>
        <dbReference type="ARBA" id="ARBA00023125"/>
    </source>
</evidence>
<feature type="domain" description="SMC hinge" evidence="9">
    <location>
        <begin position="518"/>
        <end position="637"/>
    </location>
</feature>
<comment type="function">
    <text evidence="7">Required for chromosome condensation and partitioning.</text>
</comment>
<dbReference type="AlphaFoldDB" id="A0A150FA83"/>
<feature type="compositionally biased region" description="Low complexity" evidence="8">
    <location>
        <begin position="859"/>
        <end position="868"/>
    </location>
</feature>
<dbReference type="FunFam" id="3.30.70.1620:FF:000007">
    <property type="entry name" value="Structural maintenance of chromosomes protein"/>
    <property type="match status" value="1"/>
</dbReference>
<dbReference type="CDD" id="cd03278">
    <property type="entry name" value="ABC_SMC_barmotin"/>
    <property type="match status" value="2"/>
</dbReference>